<gene>
    <name evidence="8" type="ORF">SVUK_LOCUS1767</name>
</gene>
<keyword evidence="9" id="KW-1185">Reference proteome</keyword>
<keyword evidence="3" id="KW-0732">Signal</keyword>
<protein>
    <recommendedName>
        <fullName evidence="7">GDNF/GAS1 domain-containing protein</fullName>
    </recommendedName>
</protein>
<keyword evidence="4" id="KW-0472">Membrane</keyword>
<dbReference type="SUPFAM" id="SSF110035">
    <property type="entry name" value="GDNF receptor-like"/>
    <property type="match status" value="1"/>
</dbReference>
<evidence type="ECO:0000313" key="9">
    <source>
        <dbReference type="Proteomes" id="UP000270094"/>
    </source>
</evidence>
<evidence type="ECO:0000256" key="1">
    <source>
        <dbReference type="ARBA" id="ARBA00004236"/>
    </source>
</evidence>
<accession>A0A3P7IIW4</accession>
<evidence type="ECO:0000256" key="3">
    <source>
        <dbReference type="ARBA" id="ARBA00022729"/>
    </source>
</evidence>
<keyword evidence="2" id="KW-1003">Cell membrane</keyword>
<dbReference type="Proteomes" id="UP000270094">
    <property type="component" value="Unassembled WGS sequence"/>
</dbReference>
<keyword evidence="5" id="KW-0325">Glycoprotein</keyword>
<dbReference type="AlphaFoldDB" id="A0A3P7IIW4"/>
<feature type="region of interest" description="Disordered" evidence="6">
    <location>
        <begin position="119"/>
        <end position="228"/>
    </location>
</feature>
<evidence type="ECO:0000256" key="6">
    <source>
        <dbReference type="SAM" id="MobiDB-lite"/>
    </source>
</evidence>
<dbReference type="InterPro" id="IPR037193">
    <property type="entry name" value="GDNF_alpha"/>
</dbReference>
<evidence type="ECO:0000259" key="7">
    <source>
        <dbReference type="SMART" id="SM00907"/>
    </source>
</evidence>
<dbReference type="InterPro" id="IPR016017">
    <property type="entry name" value="GDNF/GAS1"/>
</dbReference>
<dbReference type="EMBL" id="UYYB01003685">
    <property type="protein sequence ID" value="VDM66769.1"/>
    <property type="molecule type" value="Genomic_DNA"/>
</dbReference>
<name>A0A3P7IIW4_STRVU</name>
<feature type="domain" description="GDNF/GAS1" evidence="7">
    <location>
        <begin position="5"/>
        <end position="82"/>
    </location>
</feature>
<reference evidence="8 9" key="1">
    <citation type="submission" date="2018-11" db="EMBL/GenBank/DDBJ databases">
        <authorList>
            <consortium name="Pathogen Informatics"/>
        </authorList>
    </citation>
    <scope>NUCLEOTIDE SEQUENCE [LARGE SCALE GENOMIC DNA]</scope>
</reference>
<sequence length="293" mass="33389">MAMTCTEAARKCDSDHRCRHLRHSLLANCPVAQDECTKTSLDECRRTILHARASILEQPCYCPLADVECMAHQRTMIPNNPCIEKAMLDYSRLMGYNTPTAVKTVSIETNRVYETNVQEVASPKEPLPYRPESTRITVDSRGVLRSGVSKPDDRRTDYGHGGQSRIDIEAELRKSQNKAEHHKEEEKEAKMNEKKESSETFDKEEKENGWESGSSTISQRGEHQESATVDEMVTTKNELGSEAPTTQATKVTTWHAHGRNQHGEGWVAFNLFQVKANFALFIYRFFFWLSVIF</sequence>
<evidence type="ECO:0000256" key="4">
    <source>
        <dbReference type="ARBA" id="ARBA00023136"/>
    </source>
</evidence>
<dbReference type="OrthoDB" id="6374728at2759"/>
<evidence type="ECO:0000256" key="5">
    <source>
        <dbReference type="ARBA" id="ARBA00023180"/>
    </source>
</evidence>
<evidence type="ECO:0000256" key="2">
    <source>
        <dbReference type="ARBA" id="ARBA00022475"/>
    </source>
</evidence>
<dbReference type="GO" id="GO:0005886">
    <property type="term" value="C:plasma membrane"/>
    <property type="evidence" value="ECO:0007669"/>
    <property type="project" value="UniProtKB-SubCell"/>
</dbReference>
<evidence type="ECO:0000313" key="8">
    <source>
        <dbReference type="EMBL" id="VDM66769.1"/>
    </source>
</evidence>
<organism evidence="8 9">
    <name type="scientific">Strongylus vulgaris</name>
    <name type="common">Blood worm</name>
    <dbReference type="NCBI Taxonomy" id="40348"/>
    <lineage>
        <taxon>Eukaryota</taxon>
        <taxon>Metazoa</taxon>
        <taxon>Ecdysozoa</taxon>
        <taxon>Nematoda</taxon>
        <taxon>Chromadorea</taxon>
        <taxon>Rhabditida</taxon>
        <taxon>Rhabditina</taxon>
        <taxon>Rhabditomorpha</taxon>
        <taxon>Strongyloidea</taxon>
        <taxon>Strongylidae</taxon>
        <taxon>Strongylus</taxon>
    </lineage>
</organism>
<comment type="subcellular location">
    <subcellularLocation>
        <location evidence="1">Cell membrane</location>
    </subcellularLocation>
</comment>
<proteinExistence type="predicted"/>
<feature type="compositionally biased region" description="Basic and acidic residues" evidence="6">
    <location>
        <begin position="166"/>
        <end position="209"/>
    </location>
</feature>
<dbReference type="SMART" id="SM00907">
    <property type="entry name" value="GDNF"/>
    <property type="match status" value="1"/>
</dbReference>